<reference evidence="4 5" key="1">
    <citation type="journal article" date="2019" name="Sci. Rep.">
        <title>Differences in resource use lead to coexistence of seed-transmitted microbial populations.</title>
        <authorList>
            <person name="Torres-Cortes G."/>
            <person name="Garcia B.J."/>
            <person name="Compant S."/>
            <person name="Rezki S."/>
            <person name="Jones P."/>
            <person name="Preveaux A."/>
            <person name="Briand M."/>
            <person name="Roulet A."/>
            <person name="Bouchez O."/>
            <person name="Jacobson D."/>
            <person name="Barret M."/>
        </authorList>
    </citation>
    <scope>NUCLEOTIDE SEQUENCE [LARGE SCALE GENOMIC DNA]</scope>
    <source>
        <strain evidence="4 5">CFBP13511</strain>
    </source>
</reference>
<dbReference type="STRING" id="1219360.GCA_001571305_01186"/>
<keyword evidence="6" id="KW-1185">Reference proteome</keyword>
<dbReference type="GO" id="GO:0046872">
    <property type="term" value="F:metal ion binding"/>
    <property type="evidence" value="ECO:0007669"/>
    <property type="project" value="UniProtKB-KW"/>
</dbReference>
<dbReference type="Pfam" id="PF12710">
    <property type="entry name" value="HAD"/>
    <property type="match status" value="1"/>
</dbReference>
<evidence type="ECO:0000256" key="2">
    <source>
        <dbReference type="ARBA" id="ARBA00022801"/>
    </source>
</evidence>
<proteinExistence type="predicted"/>
<dbReference type="PANTHER" id="PTHR28181:SF2">
    <property type="entry name" value="PHOSPHORIC MONOESTER HYDROLASE"/>
    <property type="match status" value="1"/>
</dbReference>
<dbReference type="InterPro" id="IPR023214">
    <property type="entry name" value="HAD_sf"/>
</dbReference>
<dbReference type="SUPFAM" id="SSF56784">
    <property type="entry name" value="HAD-like"/>
    <property type="match status" value="1"/>
</dbReference>
<dbReference type="EMBL" id="QGAC01000001">
    <property type="protein sequence ID" value="TKJ94849.1"/>
    <property type="molecule type" value="Genomic_DNA"/>
</dbReference>
<dbReference type="InterPro" id="IPR050849">
    <property type="entry name" value="HAD-like_hydrolase_phosphatase"/>
</dbReference>
<gene>
    <name evidence="4" type="ORF">EpCFBP13511_00345</name>
    <name evidence="3" type="ORF">IFT93_03400</name>
</gene>
<dbReference type="EC" id="3.1.3.-" evidence="3"/>
<evidence type="ECO:0000313" key="4">
    <source>
        <dbReference type="EMBL" id="TKJ94849.1"/>
    </source>
</evidence>
<accession>A0A357W2U2</accession>
<dbReference type="KEGG" id="epe:CI789_09945"/>
<dbReference type="PANTHER" id="PTHR28181">
    <property type="entry name" value="UPF0655 PROTEIN YCR015C"/>
    <property type="match status" value="1"/>
</dbReference>
<evidence type="ECO:0000256" key="1">
    <source>
        <dbReference type="ARBA" id="ARBA00022723"/>
    </source>
</evidence>
<dbReference type="GO" id="GO:0016791">
    <property type="term" value="F:phosphatase activity"/>
    <property type="evidence" value="ECO:0007669"/>
    <property type="project" value="InterPro"/>
</dbReference>
<organism evidence="4 5">
    <name type="scientific">Erwinia persicina</name>
    <dbReference type="NCBI Taxonomy" id="55211"/>
    <lineage>
        <taxon>Bacteria</taxon>
        <taxon>Pseudomonadati</taxon>
        <taxon>Pseudomonadota</taxon>
        <taxon>Gammaproteobacteria</taxon>
        <taxon>Enterobacterales</taxon>
        <taxon>Erwiniaceae</taxon>
        <taxon>Erwinia</taxon>
    </lineage>
</organism>
<dbReference type="Proteomes" id="UP000661012">
    <property type="component" value="Unassembled WGS sequence"/>
</dbReference>
<name>A0A357W2U2_9GAMM</name>
<dbReference type="Gene3D" id="3.90.1470.20">
    <property type="match status" value="1"/>
</dbReference>
<dbReference type="RefSeq" id="WP_062743637.1">
    <property type="nucleotide sequence ID" value="NZ_CP022725.1"/>
</dbReference>
<evidence type="ECO:0000313" key="3">
    <source>
        <dbReference type="EMBL" id="MBD8105467.1"/>
    </source>
</evidence>
<dbReference type="AlphaFoldDB" id="A0A357W2U2"/>
<dbReference type="OrthoDB" id="9804940at2"/>
<comment type="caution">
    <text evidence="4">The sequence shown here is derived from an EMBL/GenBank/DDBJ whole genome shotgun (WGS) entry which is preliminary data.</text>
</comment>
<sequence length="245" mass="27315">MTTRLSHEDNGALPWTILCDFDGTVSPEDITDILLERFALPGWETLEQQWQAGETGSAECMSGQIALLDMTREELDSCLSSIRIDPAFKHFVALARRRAIPLTIVSDGLDYAIQHILNRHELGHLRVIANHLEQQSERRWRLRLPVAAPDCQRASGVCKCAVAKTVKGRVLMVGDGRSDFCVAGQVDHVLAKGELIDECRRQGIACTPFHDFSDAVPALSRWLNDSASPGGYRAFNPLMPWRTHD</sequence>
<evidence type="ECO:0000313" key="6">
    <source>
        <dbReference type="Proteomes" id="UP000661012"/>
    </source>
</evidence>
<keyword evidence="1" id="KW-0479">Metal-binding</keyword>
<evidence type="ECO:0000313" key="5">
    <source>
        <dbReference type="Proteomes" id="UP000306393"/>
    </source>
</evidence>
<protein>
    <submittedName>
        <fullName evidence="3 4">Phosphatase</fullName>
        <ecNumber evidence="3">3.1.3.-</ecNumber>
    </submittedName>
</protein>
<dbReference type="Gene3D" id="3.40.50.1000">
    <property type="entry name" value="HAD superfamily/HAD-like"/>
    <property type="match status" value="1"/>
</dbReference>
<dbReference type="EMBL" id="JACYNN010000001">
    <property type="protein sequence ID" value="MBD8105467.1"/>
    <property type="molecule type" value="Genomic_DNA"/>
</dbReference>
<dbReference type="InterPro" id="IPR036412">
    <property type="entry name" value="HAD-like_sf"/>
</dbReference>
<reference evidence="3 6" key="2">
    <citation type="journal article" date="2020" name="FEMS Microbiol. Ecol.">
        <title>Temporal dynamics of bacterial communities during seed development and maturation.</title>
        <authorList>
            <person name="Chesneau G."/>
            <person name="Torres-Cortes G."/>
            <person name="Briand M."/>
            <person name="Darrasse A."/>
            <person name="Preveaux A."/>
            <person name="Marais C."/>
            <person name="Jacques M.A."/>
            <person name="Shade A."/>
            <person name="Barret M."/>
        </authorList>
    </citation>
    <scope>NUCLEOTIDE SEQUENCE [LARGE SCALE GENOMIC DNA]</scope>
    <source>
        <strain evidence="3 6">CFBP13732</strain>
    </source>
</reference>
<dbReference type="NCBIfam" id="TIGR01489">
    <property type="entry name" value="DKMTPPase-SF"/>
    <property type="match status" value="1"/>
</dbReference>
<dbReference type="Proteomes" id="UP000306393">
    <property type="component" value="Unassembled WGS sequence"/>
</dbReference>
<keyword evidence="2 3" id="KW-0378">Hydrolase</keyword>
<dbReference type="GeneID" id="67477146"/>
<dbReference type="NCBIfam" id="TIGR01488">
    <property type="entry name" value="HAD-SF-IB"/>
    <property type="match status" value="1"/>
</dbReference>
<dbReference type="InterPro" id="IPR006384">
    <property type="entry name" value="HAD_hydro_PyrdxlP_Pase-like"/>
</dbReference>